<evidence type="ECO:0000256" key="1">
    <source>
        <dbReference type="RuleBase" id="RU365090"/>
    </source>
</evidence>
<keyword evidence="4" id="KW-1185">Reference proteome</keyword>
<name>A0A7X2TFC2_9FIRM</name>
<dbReference type="GO" id="GO:0005829">
    <property type="term" value="C:cytosol"/>
    <property type="evidence" value="ECO:0007669"/>
    <property type="project" value="TreeGrafter"/>
</dbReference>
<dbReference type="EMBL" id="VUMN01000006">
    <property type="protein sequence ID" value="MSS58025.1"/>
    <property type="molecule type" value="Genomic_DNA"/>
</dbReference>
<dbReference type="PANTHER" id="PTHR10192">
    <property type="entry name" value="MOLYBDOPTERIN BIOSYNTHESIS PROTEIN"/>
    <property type="match status" value="1"/>
</dbReference>
<accession>A0A7X2TFC2</accession>
<dbReference type="InterPro" id="IPR038987">
    <property type="entry name" value="MoeA-like"/>
</dbReference>
<protein>
    <recommendedName>
        <fullName evidence="1">Molybdopterin molybdenumtransferase</fullName>
        <ecNumber evidence="1">2.10.1.1</ecNumber>
    </recommendedName>
</protein>
<keyword evidence="1" id="KW-0808">Transferase</keyword>
<proteinExistence type="inferred from homology"/>
<comment type="similarity">
    <text evidence="1">Belongs to the MoeA family.</text>
</comment>
<feature type="domain" description="MoaB/Mog" evidence="2">
    <location>
        <begin position="176"/>
        <end position="312"/>
    </location>
</feature>
<gene>
    <name evidence="3" type="ORF">FYJ51_03815</name>
</gene>
<dbReference type="Pfam" id="PF00994">
    <property type="entry name" value="MoCF_biosynth"/>
    <property type="match status" value="1"/>
</dbReference>
<dbReference type="InterPro" id="IPR036425">
    <property type="entry name" value="MoaB/Mog-like_dom_sf"/>
</dbReference>
<dbReference type="GO" id="GO:0046872">
    <property type="term" value="F:metal ion binding"/>
    <property type="evidence" value="ECO:0007669"/>
    <property type="project" value="UniProtKB-UniRule"/>
</dbReference>
<comment type="catalytic activity">
    <reaction evidence="1">
        <text>adenylyl-molybdopterin + molybdate = Mo-molybdopterin + AMP + H(+)</text>
        <dbReference type="Rhea" id="RHEA:35047"/>
        <dbReference type="ChEBI" id="CHEBI:15378"/>
        <dbReference type="ChEBI" id="CHEBI:36264"/>
        <dbReference type="ChEBI" id="CHEBI:62727"/>
        <dbReference type="ChEBI" id="CHEBI:71302"/>
        <dbReference type="ChEBI" id="CHEBI:456215"/>
    </reaction>
</comment>
<evidence type="ECO:0000259" key="2">
    <source>
        <dbReference type="SMART" id="SM00852"/>
    </source>
</evidence>
<evidence type="ECO:0000313" key="3">
    <source>
        <dbReference type="EMBL" id="MSS58025.1"/>
    </source>
</evidence>
<dbReference type="GO" id="GO:0006777">
    <property type="term" value="P:Mo-molybdopterin cofactor biosynthetic process"/>
    <property type="evidence" value="ECO:0007669"/>
    <property type="project" value="UniProtKB-UniRule"/>
</dbReference>
<dbReference type="CDD" id="cd03522">
    <property type="entry name" value="MoeA_like"/>
    <property type="match status" value="1"/>
</dbReference>
<dbReference type="PANTHER" id="PTHR10192:SF28">
    <property type="entry name" value="MOLYBDOPTERIN MOLYBDENUMTRANSFERASE"/>
    <property type="match status" value="1"/>
</dbReference>
<dbReference type="AlphaFoldDB" id="A0A7X2TFC2"/>
<dbReference type="EC" id="2.10.1.1" evidence="1"/>
<comment type="caution">
    <text evidence="3">The sequence shown here is derived from an EMBL/GenBank/DDBJ whole genome shotgun (WGS) entry which is preliminary data.</text>
</comment>
<keyword evidence="1" id="KW-0500">Molybdenum</keyword>
<dbReference type="GO" id="GO:0061599">
    <property type="term" value="F:molybdopterin molybdotransferase activity"/>
    <property type="evidence" value="ECO:0007669"/>
    <property type="project" value="UniProtKB-UniRule"/>
</dbReference>
<keyword evidence="1" id="KW-0479">Metal-binding</keyword>
<dbReference type="Gene3D" id="3.40.980.10">
    <property type="entry name" value="MoaB/Mog-like domain"/>
    <property type="match status" value="1"/>
</dbReference>
<dbReference type="Proteomes" id="UP000461880">
    <property type="component" value="Unassembled WGS sequence"/>
</dbReference>
<dbReference type="UniPathway" id="UPA00344"/>
<evidence type="ECO:0000313" key="4">
    <source>
        <dbReference type="Proteomes" id="UP000461880"/>
    </source>
</evidence>
<comment type="pathway">
    <text evidence="1">Cofactor biosynthesis; molybdopterin biosynthesis.</text>
</comment>
<keyword evidence="1" id="KW-0501">Molybdenum cofactor biosynthesis</keyword>
<reference evidence="3 4" key="1">
    <citation type="submission" date="2019-08" db="EMBL/GenBank/DDBJ databases">
        <title>In-depth cultivation of the pig gut microbiome towards novel bacterial diversity and tailored functional studies.</title>
        <authorList>
            <person name="Wylensek D."/>
            <person name="Hitch T.C.A."/>
            <person name="Clavel T."/>
        </authorList>
    </citation>
    <scope>NUCLEOTIDE SEQUENCE [LARGE SCALE GENOMIC DNA]</scope>
    <source>
        <strain evidence="3 4">Oil+RF-744-GAM-WT-6</strain>
    </source>
</reference>
<organism evidence="3 4">
    <name type="scientific">Stecheria intestinalis</name>
    <dbReference type="NCBI Taxonomy" id="2606630"/>
    <lineage>
        <taxon>Bacteria</taxon>
        <taxon>Bacillati</taxon>
        <taxon>Bacillota</taxon>
        <taxon>Erysipelotrichia</taxon>
        <taxon>Erysipelotrichales</taxon>
        <taxon>Erysipelotrichaceae</taxon>
        <taxon>Stecheria</taxon>
    </lineage>
</organism>
<comment type="cofactor">
    <cofactor evidence="1">
        <name>Mg(2+)</name>
        <dbReference type="ChEBI" id="CHEBI:18420"/>
    </cofactor>
</comment>
<dbReference type="SUPFAM" id="SSF53218">
    <property type="entry name" value="Molybdenum cofactor biosynthesis proteins"/>
    <property type="match status" value="1"/>
</dbReference>
<dbReference type="SMART" id="SM00852">
    <property type="entry name" value="MoCF_biosynth"/>
    <property type="match status" value="1"/>
</dbReference>
<sequence>MKLMKTEDAVGQMLCHDITEIVPGVKKGPVFRKGHIITKEDVPVLLRVGKDHVYIWEVNESMMHENDAAMVLYRISAGDQDTITHSDDIKEGKIEAKAMIDGLLKIDRKRLYTVNSFGQMMIASIHGDFPVKKGDKIAGMRIIPLIIEKEKMEAVEEAVKGAPIFRILPFRKKKVGIVTTGNEVYAHRIEDKFTPVVIAKLQAFGAEIIGHEVCSDDSDMEVAAIQKLLDAGADFICCTGGMSVDPDDRTPAAIGFAADEVITYGAPVLPGAMFMLAYKNRDGKRIPIVGLPGCVMYAKRTVFDLVLPRLMADDPVTKAEMDALGEGGLCLGCNPCTFPNCGFGK</sequence>
<keyword evidence="1" id="KW-0460">Magnesium</keyword>
<dbReference type="InterPro" id="IPR001453">
    <property type="entry name" value="MoaB/Mog_dom"/>
</dbReference>
<comment type="function">
    <text evidence="1">Catalyzes the insertion of molybdate into adenylated molybdopterin with the concomitant release of AMP.</text>
</comment>
<dbReference type="RefSeq" id="WP_154503403.1">
    <property type="nucleotide sequence ID" value="NZ_VUMN01000006.1"/>
</dbReference>